<reference evidence="1" key="1">
    <citation type="journal article" date="2023" name="bioRxiv">
        <title>Improved chromosome-level genome assembly for marigold (Tagetes erecta).</title>
        <authorList>
            <person name="Jiang F."/>
            <person name="Yuan L."/>
            <person name="Wang S."/>
            <person name="Wang H."/>
            <person name="Xu D."/>
            <person name="Wang A."/>
            <person name="Fan W."/>
        </authorList>
    </citation>
    <scope>NUCLEOTIDE SEQUENCE</scope>
    <source>
        <strain evidence="1">WSJ</strain>
        <tissue evidence="1">Leaf</tissue>
    </source>
</reference>
<sequence>MLPSTTTACQARRAFCDLNGKQEQTPPPPSSPWSSNWNKWIAGIAVTTVISLLQFKEDVDLAMEKAEEIIEVVEVVSEAVDMVAEKIVDDLSDSSKLKATVELVEQVAENVAGKAQKAVEFIDEVQEAEQKLSPIIEPVKQLTQVDPSEVVD</sequence>
<dbReference type="PANTHER" id="PTHR33735:SF25">
    <property type="entry name" value="PTERIN-BINDING DOMAIN-CONTAINING PROTEIN"/>
    <property type="match status" value="1"/>
</dbReference>
<name>A0AAD8JY74_TARER</name>
<organism evidence="1 2">
    <name type="scientific">Tagetes erecta</name>
    <name type="common">African marigold</name>
    <dbReference type="NCBI Taxonomy" id="13708"/>
    <lineage>
        <taxon>Eukaryota</taxon>
        <taxon>Viridiplantae</taxon>
        <taxon>Streptophyta</taxon>
        <taxon>Embryophyta</taxon>
        <taxon>Tracheophyta</taxon>
        <taxon>Spermatophyta</taxon>
        <taxon>Magnoliopsida</taxon>
        <taxon>eudicotyledons</taxon>
        <taxon>Gunneridae</taxon>
        <taxon>Pentapetalae</taxon>
        <taxon>asterids</taxon>
        <taxon>campanulids</taxon>
        <taxon>Asterales</taxon>
        <taxon>Asteraceae</taxon>
        <taxon>Asteroideae</taxon>
        <taxon>Heliantheae alliance</taxon>
        <taxon>Tageteae</taxon>
        <taxon>Tagetes</taxon>
    </lineage>
</organism>
<accession>A0AAD8JY74</accession>
<dbReference type="Proteomes" id="UP001229421">
    <property type="component" value="Unassembled WGS sequence"/>
</dbReference>
<gene>
    <name evidence="1" type="ORF">QVD17_34764</name>
</gene>
<comment type="caution">
    <text evidence="1">The sequence shown here is derived from an EMBL/GenBank/DDBJ whole genome shotgun (WGS) entry which is preliminary data.</text>
</comment>
<proteinExistence type="predicted"/>
<evidence type="ECO:0000313" key="1">
    <source>
        <dbReference type="EMBL" id="KAK1413049.1"/>
    </source>
</evidence>
<dbReference type="AlphaFoldDB" id="A0AAD8JY74"/>
<protein>
    <submittedName>
        <fullName evidence="1">Uncharacterized protein</fullName>
    </submittedName>
</protein>
<keyword evidence="2" id="KW-1185">Reference proteome</keyword>
<dbReference type="PANTHER" id="PTHR33735">
    <property type="entry name" value="EXPRESSED PROTEIN"/>
    <property type="match status" value="1"/>
</dbReference>
<evidence type="ECO:0000313" key="2">
    <source>
        <dbReference type="Proteomes" id="UP001229421"/>
    </source>
</evidence>
<dbReference type="EMBL" id="JAUHHV010000009">
    <property type="protein sequence ID" value="KAK1413049.1"/>
    <property type="molecule type" value="Genomic_DNA"/>
</dbReference>